<evidence type="ECO:0000256" key="1">
    <source>
        <dbReference type="SAM" id="SignalP"/>
    </source>
</evidence>
<dbReference type="AlphaFoldDB" id="A0AAN8JB68"/>
<comment type="caution">
    <text evidence="2">The sequence shown here is derived from an EMBL/GenBank/DDBJ whole genome shotgun (WGS) entry which is preliminary data.</text>
</comment>
<sequence length="129" mass="14121">MDKLLLVCVILIIYTIDRASSASCTVCKRGLPRVDCVDEYIPSYPIDNSVCSKIRQSKIEEKRLFDTHGGSYQILCEMDDLSEFTCSSTRVTSSKHSGGGGGFNSSPGYQGSILVLIVGLSSVFWFAHL</sequence>
<proteinExistence type="predicted"/>
<dbReference type="Proteomes" id="UP001347796">
    <property type="component" value="Unassembled WGS sequence"/>
</dbReference>
<keyword evidence="1" id="KW-0732">Signal</keyword>
<gene>
    <name evidence="2" type="ORF">SNE40_019450</name>
</gene>
<evidence type="ECO:0000313" key="2">
    <source>
        <dbReference type="EMBL" id="KAK6171214.1"/>
    </source>
</evidence>
<organism evidence="2 3">
    <name type="scientific">Patella caerulea</name>
    <name type="common">Rayed Mediterranean limpet</name>
    <dbReference type="NCBI Taxonomy" id="87958"/>
    <lineage>
        <taxon>Eukaryota</taxon>
        <taxon>Metazoa</taxon>
        <taxon>Spiralia</taxon>
        <taxon>Lophotrochozoa</taxon>
        <taxon>Mollusca</taxon>
        <taxon>Gastropoda</taxon>
        <taxon>Patellogastropoda</taxon>
        <taxon>Patelloidea</taxon>
        <taxon>Patellidae</taxon>
        <taxon>Patella</taxon>
    </lineage>
</organism>
<feature type="signal peptide" evidence="1">
    <location>
        <begin position="1"/>
        <end position="21"/>
    </location>
</feature>
<name>A0AAN8JB68_PATCE</name>
<accession>A0AAN8JB68</accession>
<keyword evidence="3" id="KW-1185">Reference proteome</keyword>
<protein>
    <submittedName>
        <fullName evidence="2">Uncharacterized protein</fullName>
    </submittedName>
</protein>
<feature type="chain" id="PRO_5042832067" evidence="1">
    <location>
        <begin position="22"/>
        <end position="129"/>
    </location>
</feature>
<evidence type="ECO:0000313" key="3">
    <source>
        <dbReference type="Proteomes" id="UP001347796"/>
    </source>
</evidence>
<dbReference type="EMBL" id="JAZGQO010000014">
    <property type="protein sequence ID" value="KAK6171214.1"/>
    <property type="molecule type" value="Genomic_DNA"/>
</dbReference>
<reference evidence="2 3" key="1">
    <citation type="submission" date="2024-01" db="EMBL/GenBank/DDBJ databases">
        <title>The genome of the rayed Mediterranean limpet Patella caerulea (Linnaeus, 1758).</title>
        <authorList>
            <person name="Anh-Thu Weber A."/>
            <person name="Halstead-Nussloch G."/>
        </authorList>
    </citation>
    <scope>NUCLEOTIDE SEQUENCE [LARGE SCALE GENOMIC DNA]</scope>
    <source>
        <strain evidence="2">AATW-2023a</strain>
        <tissue evidence="2">Whole specimen</tissue>
    </source>
</reference>